<proteinExistence type="inferred from homology"/>
<accession>A0A9X2P2V9</accession>
<dbReference type="CDD" id="cd04647">
    <property type="entry name" value="LbH_MAT_like"/>
    <property type="match status" value="1"/>
</dbReference>
<dbReference type="Proteomes" id="UP001142175">
    <property type="component" value="Unassembled WGS sequence"/>
</dbReference>
<dbReference type="SUPFAM" id="SSF51161">
    <property type="entry name" value="Trimeric LpxA-like enzymes"/>
    <property type="match status" value="1"/>
</dbReference>
<comment type="similarity">
    <text evidence="1">Belongs to the transferase hexapeptide repeat family.</text>
</comment>
<dbReference type="PANTHER" id="PTHR23416">
    <property type="entry name" value="SIALIC ACID SYNTHASE-RELATED"/>
    <property type="match status" value="1"/>
</dbReference>
<dbReference type="Gene3D" id="2.160.10.10">
    <property type="entry name" value="Hexapeptide repeat proteins"/>
    <property type="match status" value="1"/>
</dbReference>
<keyword evidence="2" id="KW-0808">Transferase</keyword>
<dbReference type="GO" id="GO:0005829">
    <property type="term" value="C:cytosol"/>
    <property type="evidence" value="ECO:0007669"/>
    <property type="project" value="TreeGrafter"/>
</dbReference>
<evidence type="ECO:0000313" key="4">
    <source>
        <dbReference type="Proteomes" id="UP001142175"/>
    </source>
</evidence>
<dbReference type="RefSeq" id="WP_258422500.1">
    <property type="nucleotide sequence ID" value="NZ_JANSUY010000003.1"/>
</dbReference>
<keyword evidence="3" id="KW-0012">Acyltransferase</keyword>
<dbReference type="InterPro" id="IPR051159">
    <property type="entry name" value="Hexapeptide_acetyltransf"/>
</dbReference>
<dbReference type="EMBL" id="JANSUY010000003">
    <property type="protein sequence ID" value="MCR9014618.1"/>
    <property type="molecule type" value="Genomic_DNA"/>
</dbReference>
<protein>
    <submittedName>
        <fullName evidence="3">Acyltransferase</fullName>
    </submittedName>
</protein>
<evidence type="ECO:0000256" key="1">
    <source>
        <dbReference type="ARBA" id="ARBA00007274"/>
    </source>
</evidence>
<name>A0A9X2P2V9_9BACT</name>
<gene>
    <name evidence="3" type="ORF">NU887_06185</name>
</gene>
<dbReference type="GO" id="GO:0008374">
    <property type="term" value="F:O-acyltransferase activity"/>
    <property type="evidence" value="ECO:0007669"/>
    <property type="project" value="TreeGrafter"/>
</dbReference>
<reference evidence="3" key="1">
    <citation type="submission" date="2022-08" db="EMBL/GenBank/DDBJ databases">
        <authorList>
            <person name="Zhang D."/>
        </authorList>
    </citation>
    <scope>NUCLEOTIDE SEQUENCE</scope>
    <source>
        <strain evidence="3">XJ19-11</strain>
    </source>
</reference>
<comment type="caution">
    <text evidence="3">The sequence shown here is derived from an EMBL/GenBank/DDBJ whole genome shotgun (WGS) entry which is preliminary data.</text>
</comment>
<sequence length="143" mass="15842">MKIGKDTNIQMGLRVYSPWNIVIGSNCSIGHDSLLDGRRGIRIGDNVDLAGHIKIMTLGHDLDDPEYPTVGASVVIQDNASLFLGVSVLPGRTIAEGTAVALDSVITKDTEPWSIYAGNPAKKIRNRRIDHLSYHRNYKRYFH</sequence>
<dbReference type="InterPro" id="IPR011004">
    <property type="entry name" value="Trimer_LpxA-like_sf"/>
</dbReference>
<organism evidence="3 4">
    <name type="scientific">Aquiflexum gelatinilyticum</name>
    <dbReference type="NCBI Taxonomy" id="2961943"/>
    <lineage>
        <taxon>Bacteria</taxon>
        <taxon>Pseudomonadati</taxon>
        <taxon>Bacteroidota</taxon>
        <taxon>Cytophagia</taxon>
        <taxon>Cytophagales</taxon>
        <taxon>Cyclobacteriaceae</taxon>
        <taxon>Aquiflexum</taxon>
    </lineage>
</organism>
<evidence type="ECO:0000313" key="3">
    <source>
        <dbReference type="EMBL" id="MCR9014618.1"/>
    </source>
</evidence>
<dbReference type="PANTHER" id="PTHR23416:SF23">
    <property type="entry name" value="ACETYLTRANSFERASE C18B11.09C-RELATED"/>
    <property type="match status" value="1"/>
</dbReference>
<dbReference type="AlphaFoldDB" id="A0A9X2P2V9"/>
<keyword evidence="4" id="KW-1185">Reference proteome</keyword>
<evidence type="ECO:0000256" key="2">
    <source>
        <dbReference type="ARBA" id="ARBA00022679"/>
    </source>
</evidence>